<dbReference type="OrthoDB" id="10266058at2759"/>
<name>A0A835I6U7_9MAGN</name>
<feature type="domain" description="RRM" evidence="6">
    <location>
        <begin position="151"/>
        <end position="233"/>
    </location>
</feature>
<keyword evidence="5" id="KW-0812">Transmembrane</keyword>
<gene>
    <name evidence="7" type="ORF">IFM89_003135</name>
</gene>
<keyword evidence="5" id="KW-0472">Membrane</keyword>
<keyword evidence="5" id="KW-1133">Transmembrane helix</keyword>
<keyword evidence="3" id="KW-0508">mRNA splicing</keyword>
<sequence>MSIDDNFTKVFLLHLGKKELCLVWSVQGFPKMKRVCCLAFCVSTEEGGKLQAKEQKFSSYPAKGKALVDCLAIKWASCNNVEPVGTSTISSFVVPAKDCLLLGVYVNRNWQLLLTYKPSVIKLITHRKTAQLKGVDPLMLPCQKEVTRHARRVYVGDLPTGADRQKIVFFFCGVISDIGAVTNPDLAVVDIHINREKNFAILEMISMALAINMMALDGIIFKGAPLRIRRPGDYNPGLAANLEPTQPSCYLKLEIITRKKFAANDQDTMLRRTMQALAWEASIPYSNGLDAGPSRVICLLEVFLEYSSIEESAKAMEGVIRKDFGYYKVILACYYPEDKYDEKDLNFLDEYINLKCT</sequence>
<dbReference type="SUPFAM" id="SSF54928">
    <property type="entry name" value="RNA-binding domain, RBD"/>
    <property type="match status" value="1"/>
</dbReference>
<accession>A0A835I6U7</accession>
<evidence type="ECO:0000313" key="7">
    <source>
        <dbReference type="EMBL" id="KAF9612660.1"/>
    </source>
</evidence>
<protein>
    <recommendedName>
        <fullName evidence="6">RRM domain-containing protein</fullName>
    </recommendedName>
</protein>
<keyword evidence="1" id="KW-0507">mRNA processing</keyword>
<evidence type="ECO:0000259" key="6">
    <source>
        <dbReference type="PROSITE" id="PS50102"/>
    </source>
</evidence>
<dbReference type="EMBL" id="JADFTS010000003">
    <property type="protein sequence ID" value="KAF9612660.1"/>
    <property type="molecule type" value="Genomic_DNA"/>
</dbReference>
<dbReference type="GO" id="GO:0008380">
    <property type="term" value="P:RNA splicing"/>
    <property type="evidence" value="ECO:0007669"/>
    <property type="project" value="UniProtKB-KW"/>
</dbReference>
<evidence type="ECO:0000256" key="2">
    <source>
        <dbReference type="ARBA" id="ARBA00022884"/>
    </source>
</evidence>
<evidence type="ECO:0000256" key="3">
    <source>
        <dbReference type="ARBA" id="ARBA00023187"/>
    </source>
</evidence>
<dbReference type="GO" id="GO:0003723">
    <property type="term" value="F:RNA binding"/>
    <property type="evidence" value="ECO:0007669"/>
    <property type="project" value="UniProtKB-UniRule"/>
</dbReference>
<proteinExistence type="predicted"/>
<evidence type="ECO:0000256" key="1">
    <source>
        <dbReference type="ARBA" id="ARBA00022664"/>
    </source>
</evidence>
<dbReference type="InterPro" id="IPR000504">
    <property type="entry name" value="RRM_dom"/>
</dbReference>
<dbReference type="InterPro" id="IPR035979">
    <property type="entry name" value="RBD_domain_sf"/>
</dbReference>
<organism evidence="7 8">
    <name type="scientific">Coptis chinensis</name>
    <dbReference type="NCBI Taxonomy" id="261450"/>
    <lineage>
        <taxon>Eukaryota</taxon>
        <taxon>Viridiplantae</taxon>
        <taxon>Streptophyta</taxon>
        <taxon>Embryophyta</taxon>
        <taxon>Tracheophyta</taxon>
        <taxon>Spermatophyta</taxon>
        <taxon>Magnoliopsida</taxon>
        <taxon>Ranunculales</taxon>
        <taxon>Ranunculaceae</taxon>
        <taxon>Coptidoideae</taxon>
        <taxon>Coptis</taxon>
    </lineage>
</organism>
<evidence type="ECO:0000256" key="4">
    <source>
        <dbReference type="PROSITE-ProRule" id="PRU00176"/>
    </source>
</evidence>
<evidence type="ECO:0000313" key="8">
    <source>
        <dbReference type="Proteomes" id="UP000631114"/>
    </source>
</evidence>
<feature type="transmembrane region" description="Helical" evidence="5">
    <location>
        <begin position="199"/>
        <end position="221"/>
    </location>
</feature>
<dbReference type="PANTHER" id="PTHR23139">
    <property type="entry name" value="RNA-BINDING PROTEIN"/>
    <property type="match status" value="1"/>
</dbReference>
<keyword evidence="2 4" id="KW-0694">RNA-binding</keyword>
<dbReference type="GO" id="GO:0006397">
    <property type="term" value="P:mRNA processing"/>
    <property type="evidence" value="ECO:0007669"/>
    <property type="project" value="UniProtKB-KW"/>
</dbReference>
<evidence type="ECO:0000256" key="5">
    <source>
        <dbReference type="SAM" id="Phobius"/>
    </source>
</evidence>
<comment type="caution">
    <text evidence="7">The sequence shown here is derived from an EMBL/GenBank/DDBJ whole genome shotgun (WGS) entry which is preliminary data.</text>
</comment>
<dbReference type="PROSITE" id="PS50102">
    <property type="entry name" value="RRM"/>
    <property type="match status" value="1"/>
</dbReference>
<dbReference type="Proteomes" id="UP000631114">
    <property type="component" value="Unassembled WGS sequence"/>
</dbReference>
<dbReference type="AlphaFoldDB" id="A0A835I6U7"/>
<reference evidence="7 8" key="1">
    <citation type="submission" date="2020-10" db="EMBL/GenBank/DDBJ databases">
        <title>The Coptis chinensis genome and diversification of protoberbering-type alkaloids.</title>
        <authorList>
            <person name="Wang B."/>
            <person name="Shu S."/>
            <person name="Song C."/>
            <person name="Liu Y."/>
        </authorList>
    </citation>
    <scope>NUCLEOTIDE SEQUENCE [LARGE SCALE GENOMIC DNA]</scope>
    <source>
        <strain evidence="7">HL-2020</strain>
        <tissue evidence="7">Leaf</tissue>
    </source>
</reference>
<dbReference type="InterPro" id="IPR012677">
    <property type="entry name" value="Nucleotide-bd_a/b_plait_sf"/>
</dbReference>
<dbReference type="Gene3D" id="3.30.70.330">
    <property type="match status" value="1"/>
</dbReference>
<keyword evidence="8" id="KW-1185">Reference proteome</keyword>